<evidence type="ECO:0000256" key="2">
    <source>
        <dbReference type="ARBA" id="ARBA00012169"/>
    </source>
</evidence>
<feature type="compositionally biased region" description="Low complexity" evidence="5">
    <location>
        <begin position="92"/>
        <end position="108"/>
    </location>
</feature>
<dbReference type="AlphaFoldDB" id="A0A0R3TUB7"/>
<dbReference type="CDD" id="cd05168">
    <property type="entry name" value="PI4Kc_III_beta"/>
    <property type="match status" value="1"/>
</dbReference>
<name>A0A0R3TUB7_RODNA</name>
<dbReference type="FunFam" id="1.10.1070.11:FF:000016">
    <property type="entry name" value="PIK1p Phosphatidylinositol 4-kinase"/>
    <property type="match status" value="1"/>
</dbReference>
<dbReference type="InterPro" id="IPR011009">
    <property type="entry name" value="Kinase-like_dom_sf"/>
</dbReference>
<evidence type="ECO:0000256" key="5">
    <source>
        <dbReference type="SAM" id="MobiDB-lite"/>
    </source>
</evidence>
<dbReference type="PROSITE" id="PS00915">
    <property type="entry name" value="PI3_4_KINASE_1"/>
    <property type="match status" value="1"/>
</dbReference>
<dbReference type="InterPro" id="IPR018936">
    <property type="entry name" value="PI3/4_kinase_CS"/>
</dbReference>
<dbReference type="GO" id="GO:0005737">
    <property type="term" value="C:cytoplasm"/>
    <property type="evidence" value="ECO:0007669"/>
    <property type="project" value="TreeGrafter"/>
</dbReference>
<dbReference type="SUPFAM" id="SSF56112">
    <property type="entry name" value="Protein kinase-like (PK-like)"/>
    <property type="match status" value="1"/>
</dbReference>
<dbReference type="GO" id="GO:0004430">
    <property type="term" value="F:1-phosphatidylinositol 4-kinase activity"/>
    <property type="evidence" value="ECO:0007669"/>
    <property type="project" value="UniProtKB-EC"/>
</dbReference>
<dbReference type="PROSITE" id="PS50290">
    <property type="entry name" value="PI3_4_KINASE_3"/>
    <property type="match status" value="1"/>
</dbReference>
<dbReference type="PANTHER" id="PTHR10048:SF22">
    <property type="entry name" value="PHOSPHATIDYLINOSITOL 4-KINASE BETA"/>
    <property type="match status" value="1"/>
</dbReference>
<dbReference type="OrthoDB" id="10264149at2759"/>
<evidence type="ECO:0000313" key="8">
    <source>
        <dbReference type="Proteomes" id="UP000278807"/>
    </source>
</evidence>
<evidence type="ECO:0000256" key="4">
    <source>
        <dbReference type="ARBA" id="ARBA00022777"/>
    </source>
</evidence>
<accession>A0A0R3TUB7</accession>
<evidence type="ECO:0000256" key="1">
    <source>
        <dbReference type="ARBA" id="ARBA00001686"/>
    </source>
</evidence>
<dbReference type="GO" id="GO:0048015">
    <property type="term" value="P:phosphatidylinositol-mediated signaling"/>
    <property type="evidence" value="ECO:0007669"/>
    <property type="project" value="TreeGrafter"/>
</dbReference>
<dbReference type="PANTHER" id="PTHR10048">
    <property type="entry name" value="PHOSPHATIDYLINOSITOL KINASE"/>
    <property type="match status" value="1"/>
</dbReference>
<reference evidence="7 8" key="2">
    <citation type="submission" date="2018-11" db="EMBL/GenBank/DDBJ databases">
        <authorList>
            <consortium name="Pathogen Informatics"/>
        </authorList>
    </citation>
    <scope>NUCLEOTIDE SEQUENCE [LARGE SCALE GENOMIC DNA]</scope>
</reference>
<dbReference type="Gene3D" id="3.30.1010.10">
    <property type="entry name" value="Phosphatidylinositol 3-kinase Catalytic Subunit, Chain A, domain 4"/>
    <property type="match status" value="1"/>
</dbReference>
<evidence type="ECO:0000256" key="3">
    <source>
        <dbReference type="ARBA" id="ARBA00022679"/>
    </source>
</evidence>
<sequence>MIRKGFGMDLLINLLVLYGPAGVVRSSLRFATQLAWLLDTHLISSAKSSHSKINSSASTNALHSLKLPSVNSITSSTSSMATTAVEVVQGASEQKSSIHGGSSSSSNSLNCQGDDDGDYENISGTVVLHSLSIGPDHLTNHKRADSDVICHFLASRGIVVSHLRPALLLNHTFFIGRPGTEAQSRVSKQLVSDSQTYKSYLEDSGSQGDDGLDAGGGGSCRNDACDAANSVRSESWAKMHSGFCAPTLATRSDTHLHVRPPHLPRTDNFSVTSFSTDLLYLPPSQTQQLDRLQNTLSDFLDCAAASSSTNSVELHSKTSLRPDKFAWLCRNQWDFVNALLCISRKLTAFPSKEQRTGHLQAELYKLNMGLPARVWLPVEKTEHVVLRIPPSAAVCLNSAEKAPYLIYVEILECNDVMTVRLPQRTGTTSGLTPSNIPNHRFHDNHIFNFSPQLTPSSSKMYLSSAGTITASDKISLFSMDSSESQGTADSSVVTFAAGPNPSIIPHSAVVEPSKSVQQLKQPTVCYVNAKEIRRRLELNLACQPQRSFKLDPEDPSAVVLKEPWELKAHRIKESSPWGHLPGWRLAAAIIKVGDDLRQEQLAYQLLTSLQRIWSENRVDLWLRPLNIAITSPDSGLIELVQDTFSLHQIRRHFRVSLLDYFIREHGPKNSEGFLSAQKNFVHSCAAYCLVGYLFQVKDRHNGNILIDKEGHVIHIDYGFMLSASPGRNLGFEMSPFKLTSEQVELMGGVDSEMFTYYKTLILRGLLVARKHMEELILIVDITQAGYPDLPCFYPGGGKRAIEALRQRFMLTSTEDTVIRFVDCMIRQSLNSLTTRLYDNYQYFANGIQ</sequence>
<dbReference type="SMART" id="SM00146">
    <property type="entry name" value="PI3Kc"/>
    <property type="match status" value="1"/>
</dbReference>
<feature type="domain" description="PI3K/PI4K catalytic" evidence="6">
    <location>
        <begin position="562"/>
        <end position="833"/>
    </location>
</feature>
<dbReference type="Proteomes" id="UP000278807">
    <property type="component" value="Unassembled WGS sequence"/>
</dbReference>
<gene>
    <name evidence="7" type="ORF">HNAJ_LOCUS11333</name>
</gene>
<dbReference type="EC" id="2.7.1.67" evidence="2"/>
<proteinExistence type="predicted"/>
<dbReference type="GO" id="GO:0016020">
    <property type="term" value="C:membrane"/>
    <property type="evidence" value="ECO:0007669"/>
    <property type="project" value="TreeGrafter"/>
</dbReference>
<evidence type="ECO:0000313" key="9">
    <source>
        <dbReference type="WBParaSite" id="HNAJ_0001134301-mRNA-1"/>
    </source>
</evidence>
<keyword evidence="8" id="KW-1185">Reference proteome</keyword>
<reference evidence="9" key="1">
    <citation type="submission" date="2016-04" db="UniProtKB">
        <authorList>
            <consortium name="WormBaseParasite"/>
        </authorList>
    </citation>
    <scope>IDENTIFICATION</scope>
</reference>
<organism evidence="9">
    <name type="scientific">Rodentolepis nana</name>
    <name type="common">Dwarf tapeworm</name>
    <name type="synonym">Hymenolepis nana</name>
    <dbReference type="NCBI Taxonomy" id="102285"/>
    <lineage>
        <taxon>Eukaryota</taxon>
        <taxon>Metazoa</taxon>
        <taxon>Spiralia</taxon>
        <taxon>Lophotrochozoa</taxon>
        <taxon>Platyhelminthes</taxon>
        <taxon>Cestoda</taxon>
        <taxon>Eucestoda</taxon>
        <taxon>Cyclophyllidea</taxon>
        <taxon>Hymenolepididae</taxon>
        <taxon>Rodentolepis</taxon>
    </lineage>
</organism>
<dbReference type="EMBL" id="UZAE01013512">
    <property type="protein sequence ID" value="VDO10173.1"/>
    <property type="molecule type" value="Genomic_DNA"/>
</dbReference>
<dbReference type="InterPro" id="IPR057754">
    <property type="entry name" value="PI4-kinase_beta/PIK1_cat"/>
</dbReference>
<dbReference type="GO" id="GO:0046854">
    <property type="term" value="P:phosphatidylinositol phosphate biosynthetic process"/>
    <property type="evidence" value="ECO:0007669"/>
    <property type="project" value="InterPro"/>
</dbReference>
<keyword evidence="3" id="KW-0808">Transferase</keyword>
<dbReference type="InterPro" id="IPR000403">
    <property type="entry name" value="PI3/4_kinase_cat_dom"/>
</dbReference>
<evidence type="ECO:0000313" key="7">
    <source>
        <dbReference type="EMBL" id="VDO10173.1"/>
    </source>
</evidence>
<feature type="region of interest" description="Disordered" evidence="5">
    <location>
        <begin position="92"/>
        <end position="115"/>
    </location>
</feature>
<dbReference type="Pfam" id="PF00454">
    <property type="entry name" value="PI3_PI4_kinase"/>
    <property type="match status" value="1"/>
</dbReference>
<comment type="catalytic activity">
    <reaction evidence="1">
        <text>a 1,2-diacyl-sn-glycero-3-phospho-(1D-myo-inositol) + ATP = a 1,2-diacyl-sn-glycero-3-phospho-(1D-myo-inositol 4-phosphate) + ADP + H(+)</text>
        <dbReference type="Rhea" id="RHEA:19877"/>
        <dbReference type="ChEBI" id="CHEBI:15378"/>
        <dbReference type="ChEBI" id="CHEBI:30616"/>
        <dbReference type="ChEBI" id="CHEBI:57880"/>
        <dbReference type="ChEBI" id="CHEBI:58178"/>
        <dbReference type="ChEBI" id="CHEBI:456216"/>
        <dbReference type="EC" id="2.7.1.67"/>
    </reaction>
</comment>
<dbReference type="InterPro" id="IPR036940">
    <property type="entry name" value="PI3/4_kinase_cat_sf"/>
</dbReference>
<keyword evidence="4" id="KW-0418">Kinase</keyword>
<dbReference type="Gene3D" id="1.10.1070.11">
    <property type="entry name" value="Phosphatidylinositol 3-/4-kinase, catalytic domain"/>
    <property type="match status" value="1"/>
</dbReference>
<dbReference type="WBParaSite" id="HNAJ_0001134301-mRNA-1">
    <property type="protein sequence ID" value="HNAJ_0001134301-mRNA-1"/>
    <property type="gene ID" value="HNAJ_0001134301"/>
</dbReference>
<dbReference type="STRING" id="102285.A0A0R3TUB7"/>
<evidence type="ECO:0000259" key="6">
    <source>
        <dbReference type="PROSITE" id="PS50290"/>
    </source>
</evidence>
<dbReference type="InterPro" id="IPR015433">
    <property type="entry name" value="PI3/4_kinase"/>
</dbReference>
<protein>
    <recommendedName>
        <fullName evidence="2">1-phosphatidylinositol 4-kinase</fullName>
        <ecNumber evidence="2">2.7.1.67</ecNumber>
    </recommendedName>
</protein>